<dbReference type="InterPro" id="IPR002081">
    <property type="entry name" value="Cryptochrome/DNA_photolyase_1"/>
</dbReference>
<feature type="region of interest" description="Disordered" evidence="6">
    <location>
        <begin position="501"/>
        <end position="520"/>
    </location>
</feature>
<dbReference type="InterPro" id="IPR036134">
    <property type="entry name" value="Crypto/Photolyase_FAD-like_sf"/>
</dbReference>
<dbReference type="SUPFAM" id="SSF52425">
    <property type="entry name" value="Cryptochrome/photolyase, N-terminal domain"/>
    <property type="match status" value="1"/>
</dbReference>
<dbReference type="STRING" id="1764295.A0A5B8MG56"/>
<dbReference type="Gene3D" id="1.10.579.10">
    <property type="entry name" value="DNA Cyclobutane Dipyrimidine Photolyase, subunit A, domain 3"/>
    <property type="match status" value="1"/>
</dbReference>
<keyword evidence="3 4" id="KW-0274">FAD</keyword>
<feature type="binding site" evidence="4">
    <location>
        <begin position="300"/>
        <end position="307"/>
    </location>
    <ligand>
        <name>FAD</name>
        <dbReference type="ChEBI" id="CHEBI:57692"/>
    </ligand>
</feature>
<gene>
    <name evidence="8" type="ORF">A3770_03p21660</name>
</gene>
<proteinExistence type="inferred from homology"/>
<dbReference type="OrthoDB" id="435881at2759"/>
<dbReference type="PROSITE" id="PS51645">
    <property type="entry name" value="PHR_CRY_ALPHA_BETA"/>
    <property type="match status" value="1"/>
</dbReference>
<dbReference type="Gene3D" id="1.25.40.80">
    <property type="match status" value="1"/>
</dbReference>
<evidence type="ECO:0000313" key="9">
    <source>
        <dbReference type="Proteomes" id="UP000316726"/>
    </source>
</evidence>
<dbReference type="GO" id="GO:0003904">
    <property type="term" value="F:deoxyribodipyrimidine photo-lyase activity"/>
    <property type="evidence" value="ECO:0007669"/>
    <property type="project" value="TreeGrafter"/>
</dbReference>
<dbReference type="EMBL" id="CP031036">
    <property type="protein sequence ID" value="QDZ19648.1"/>
    <property type="molecule type" value="Genomic_DNA"/>
</dbReference>
<dbReference type="Pfam" id="PF03441">
    <property type="entry name" value="FAD_binding_7"/>
    <property type="match status" value="1"/>
</dbReference>
<dbReference type="PANTHER" id="PTHR11455:SF9">
    <property type="entry name" value="CRYPTOCHROME CIRCADIAN CLOCK 5 ISOFORM X1"/>
    <property type="match status" value="1"/>
</dbReference>
<dbReference type="InterPro" id="IPR005101">
    <property type="entry name" value="Cryptochr/Photolyase_FAD-bd"/>
</dbReference>
<name>A0A5B8MG56_9CHLO</name>
<dbReference type="Gene3D" id="3.40.50.620">
    <property type="entry name" value="HUPs"/>
    <property type="match status" value="1"/>
</dbReference>
<evidence type="ECO:0000259" key="7">
    <source>
        <dbReference type="PROSITE" id="PS51645"/>
    </source>
</evidence>
<dbReference type="GO" id="GO:0003677">
    <property type="term" value="F:DNA binding"/>
    <property type="evidence" value="ECO:0007669"/>
    <property type="project" value="TreeGrafter"/>
</dbReference>
<feature type="domain" description="Photolyase/cryptochrome alpha/beta" evidence="7">
    <location>
        <begin position="13"/>
        <end position="145"/>
    </location>
</feature>
<dbReference type="InterPro" id="IPR006050">
    <property type="entry name" value="DNA_photolyase_N"/>
</dbReference>
<evidence type="ECO:0000256" key="6">
    <source>
        <dbReference type="SAM" id="MobiDB-lite"/>
    </source>
</evidence>
<evidence type="ECO:0000256" key="2">
    <source>
        <dbReference type="ARBA" id="ARBA00022630"/>
    </source>
</evidence>
<evidence type="ECO:0000256" key="4">
    <source>
        <dbReference type="PIRSR" id="PIRSR602081-1"/>
    </source>
</evidence>
<comment type="cofactor">
    <cofactor evidence="4">
        <name>FAD</name>
        <dbReference type="ChEBI" id="CHEBI:57692"/>
    </cofactor>
    <text evidence="4">Binds 1 FAD per subunit.</text>
</comment>
<protein>
    <submittedName>
        <fullName evidence="8">Cryptochrome/DNA photolyase</fullName>
    </submittedName>
</protein>
<dbReference type="GO" id="GO:0005737">
    <property type="term" value="C:cytoplasm"/>
    <property type="evidence" value="ECO:0007669"/>
    <property type="project" value="TreeGrafter"/>
</dbReference>
<feature type="binding site" evidence="4">
    <location>
        <begin position="259"/>
        <end position="263"/>
    </location>
    <ligand>
        <name>FAD</name>
        <dbReference type="ChEBI" id="CHEBI:57692"/>
    </ligand>
</feature>
<dbReference type="FunFam" id="1.10.579.10:FF:000001">
    <property type="entry name" value="Cryptochrome 1"/>
    <property type="match status" value="1"/>
</dbReference>
<organism evidence="8 9">
    <name type="scientific">Chloropicon primus</name>
    <dbReference type="NCBI Taxonomy" id="1764295"/>
    <lineage>
        <taxon>Eukaryota</taxon>
        <taxon>Viridiplantae</taxon>
        <taxon>Chlorophyta</taxon>
        <taxon>Chloropicophyceae</taxon>
        <taxon>Chloropicales</taxon>
        <taxon>Chloropicaceae</taxon>
        <taxon>Chloropicon</taxon>
    </lineage>
</organism>
<dbReference type="AlphaFoldDB" id="A0A5B8MG56"/>
<feature type="binding site" evidence="4">
    <location>
        <begin position="401"/>
        <end position="403"/>
    </location>
    <ligand>
        <name>FAD</name>
        <dbReference type="ChEBI" id="CHEBI:57692"/>
    </ligand>
</feature>
<evidence type="ECO:0000256" key="3">
    <source>
        <dbReference type="ARBA" id="ARBA00022827"/>
    </source>
</evidence>
<comment type="similarity">
    <text evidence="1">Belongs to the DNA photolyase class-1 family.</text>
</comment>
<evidence type="ECO:0000256" key="5">
    <source>
        <dbReference type="PIRSR" id="PIRSR602081-2"/>
    </source>
</evidence>
<sequence length="520" mass="58940">MVAVKKEGGPLRKRSLVWFRKGLRVHDNPALLEASQSAAEVYPVFVLDPSIDPTEDGVKIGANRAQFLLESLEDLDQSLKKLGSHLICIRGRPEDVLPPLMRELDINHLGFEFDTEPYWKAQGEKMAKEAENLGARVHCPATHTLYDPEHLMAKCMMDAPKSYGQFLKLVAKCGSPPAVASAPESLPQISKDVLGRKHSGVPTLRDLGYEPLPASERTPFPGGETEALRRLEDQFRDTRRIALFEKPKTSPTDFETPSTTVLSPYLKFGCLSSRVFYFKLKEAYRKNGKHADPPVSLLGQLYWREFFYLCGYAFPNFGKMEGNPICRQIPWDHSEGGKEKLRAWESAQTGYPFIDAAMTQLRQQGWLHHLARHAVACFLTRGDLWVSWEEGRKVFDKLLIDADWSLNNANWMWLSCSSFFYQYFRCYSPVAFGRKYDPSGKYIRNFVPALRKMPKQYIYEPWKAPLSVQEAAGCIVGVDYPMPVCDHAVASKENMSKMAAAYKKAKSESPPPKKKAKKAK</sequence>
<accession>A0A5B8MG56</accession>
<keyword evidence="8" id="KW-0456">Lyase</keyword>
<evidence type="ECO:0000256" key="1">
    <source>
        <dbReference type="ARBA" id="ARBA00005862"/>
    </source>
</evidence>
<keyword evidence="2 4" id="KW-0285">Flavoprotein</keyword>
<dbReference type="GO" id="GO:0043153">
    <property type="term" value="P:entrainment of circadian clock by photoperiod"/>
    <property type="evidence" value="ECO:0007669"/>
    <property type="project" value="TreeGrafter"/>
</dbReference>
<feature type="site" description="Electron transfer via tryptophanyl radical" evidence="5">
    <location>
        <position position="411"/>
    </location>
</feature>
<dbReference type="InterPro" id="IPR014729">
    <property type="entry name" value="Rossmann-like_a/b/a_fold"/>
</dbReference>
<dbReference type="InterPro" id="IPR036155">
    <property type="entry name" value="Crypto/Photolyase_N_sf"/>
</dbReference>
<keyword evidence="9" id="KW-1185">Reference proteome</keyword>
<dbReference type="PANTHER" id="PTHR11455">
    <property type="entry name" value="CRYPTOCHROME"/>
    <property type="match status" value="1"/>
</dbReference>
<dbReference type="GO" id="GO:0071949">
    <property type="term" value="F:FAD binding"/>
    <property type="evidence" value="ECO:0007669"/>
    <property type="project" value="TreeGrafter"/>
</dbReference>
<feature type="site" description="Electron transfer via tryptophanyl radical" evidence="5">
    <location>
        <position position="388"/>
    </location>
</feature>
<dbReference type="SUPFAM" id="SSF48173">
    <property type="entry name" value="Cryptochrome/photolyase FAD-binding domain"/>
    <property type="match status" value="1"/>
</dbReference>
<reference evidence="8 9" key="1">
    <citation type="submission" date="2018-07" db="EMBL/GenBank/DDBJ databases">
        <title>The complete nuclear genome of the prasinophyte Chloropicon primus (CCMP1205).</title>
        <authorList>
            <person name="Pombert J.-F."/>
            <person name="Otis C."/>
            <person name="Turmel M."/>
            <person name="Lemieux C."/>
        </authorList>
    </citation>
    <scope>NUCLEOTIDE SEQUENCE [LARGE SCALE GENOMIC DNA]</scope>
    <source>
        <strain evidence="8 9">CCMP1205</strain>
    </source>
</reference>
<dbReference type="Pfam" id="PF00875">
    <property type="entry name" value="DNA_photolyase"/>
    <property type="match status" value="1"/>
</dbReference>
<feature type="site" description="Electron transfer via tryptophanyl radical" evidence="5">
    <location>
        <position position="331"/>
    </location>
</feature>
<evidence type="ECO:0000313" key="8">
    <source>
        <dbReference type="EMBL" id="QDZ19648.1"/>
    </source>
</evidence>
<dbReference type="GO" id="GO:0032922">
    <property type="term" value="P:circadian regulation of gene expression"/>
    <property type="evidence" value="ECO:0007669"/>
    <property type="project" value="TreeGrafter"/>
</dbReference>
<dbReference type="Proteomes" id="UP000316726">
    <property type="component" value="Chromosome 3"/>
</dbReference>
<dbReference type="GO" id="GO:0005634">
    <property type="term" value="C:nucleus"/>
    <property type="evidence" value="ECO:0007669"/>
    <property type="project" value="TreeGrafter"/>
</dbReference>